<dbReference type="PANTHER" id="PTHR43804">
    <property type="entry name" value="LD18447P"/>
    <property type="match status" value="1"/>
</dbReference>
<dbReference type="PANTHER" id="PTHR43804:SF7">
    <property type="entry name" value="LD18447P"/>
    <property type="match status" value="1"/>
</dbReference>
<dbReference type="Gene3D" id="3.30.160.20">
    <property type="match status" value="1"/>
</dbReference>
<comment type="function">
    <text evidence="1">Peptide chain release factor 1 directs the termination of translation in response to the peptide chain termination codons UAG and UAA.</text>
</comment>
<dbReference type="Proteomes" id="UP000033930">
    <property type="component" value="Unassembled WGS sequence"/>
</dbReference>
<protein>
    <recommendedName>
        <fullName evidence="5">Peptide chain release factor 1</fullName>
    </recommendedName>
</protein>
<dbReference type="PATRIC" id="fig|1618983.3.peg.208"/>
<name>A0A0G0XS60_9BACT</name>
<organism evidence="7 8">
    <name type="scientific">Candidatus Uhrbacteria bacterium GW2011_GWC1_41_20</name>
    <dbReference type="NCBI Taxonomy" id="1618983"/>
    <lineage>
        <taxon>Bacteria</taxon>
        <taxon>Candidatus Uhriibacteriota</taxon>
    </lineage>
</organism>
<evidence type="ECO:0000259" key="6">
    <source>
        <dbReference type="SMART" id="SM00937"/>
    </source>
</evidence>
<evidence type="ECO:0000256" key="2">
    <source>
        <dbReference type="ARBA" id="ARBA00010835"/>
    </source>
</evidence>
<dbReference type="GO" id="GO:0005737">
    <property type="term" value="C:cytoplasm"/>
    <property type="evidence" value="ECO:0007669"/>
    <property type="project" value="UniProtKB-ARBA"/>
</dbReference>
<dbReference type="EMBL" id="LCAW01000003">
    <property type="protein sequence ID" value="KKR99770.1"/>
    <property type="molecule type" value="Genomic_DNA"/>
</dbReference>
<evidence type="ECO:0000313" key="7">
    <source>
        <dbReference type="EMBL" id="KKR99770.1"/>
    </source>
</evidence>
<comment type="caution">
    <text evidence="7">The sequence shown here is derived from an EMBL/GenBank/DDBJ whole genome shotgun (WGS) entry which is preliminary data.</text>
</comment>
<dbReference type="Pfam" id="PF00472">
    <property type="entry name" value="RF-1"/>
    <property type="match status" value="1"/>
</dbReference>
<dbReference type="InterPro" id="IPR050057">
    <property type="entry name" value="Prokaryotic/Mito_RF"/>
</dbReference>
<evidence type="ECO:0000256" key="1">
    <source>
        <dbReference type="ARBA" id="ARBA00002986"/>
    </source>
</evidence>
<dbReference type="GO" id="GO:0016149">
    <property type="term" value="F:translation release factor activity, codon specific"/>
    <property type="evidence" value="ECO:0007669"/>
    <property type="project" value="InterPro"/>
</dbReference>
<keyword evidence="4" id="KW-0648">Protein biosynthesis</keyword>
<sequence>MNVKPVLDKYTQLVASLESQLADSDIISNLKKLEEVNRAYMLAKEILGHAQKLNHAYRSLKQAQEALEDPDEDMRALAQTEIDELNTNIPELELALELALIPRDPTDDNDAIVEIRAGAGGDEAGLFAAELFRMYTRFAELQNRKTDVISQNQNDLGGFKEVIFEVKGVGSYGDMKYESGVHRVQRVPETEKQGRVHTSTITVAVLPKIEETEFHLDPKELNIQTTTAQGAGGQHVNKTESAIRMTHIPTGIQVYSQSERSQHQNKDKAMEIMRARVFAYEQEKKQAELSKERISQIGTGDRSEKIRTYNFPQDRITDHRVKESWHNLPIILDGEIGGIINTLKLADRNIENALED</sequence>
<evidence type="ECO:0000256" key="4">
    <source>
        <dbReference type="ARBA" id="ARBA00022917"/>
    </source>
</evidence>
<dbReference type="SUPFAM" id="SSF75620">
    <property type="entry name" value="Release factor"/>
    <property type="match status" value="1"/>
</dbReference>
<comment type="similarity">
    <text evidence="2">Belongs to the prokaryotic/mitochondrial release factor family.</text>
</comment>
<dbReference type="InterPro" id="IPR005139">
    <property type="entry name" value="PCRF"/>
</dbReference>
<dbReference type="FunFam" id="3.30.160.20:FF:000004">
    <property type="entry name" value="Peptide chain release factor 1"/>
    <property type="match status" value="1"/>
</dbReference>
<dbReference type="Gene3D" id="3.30.70.1660">
    <property type="match status" value="1"/>
</dbReference>
<evidence type="ECO:0000256" key="3">
    <source>
        <dbReference type="ARBA" id="ARBA00022481"/>
    </source>
</evidence>
<dbReference type="AlphaFoldDB" id="A0A0G0XS60"/>
<dbReference type="InterPro" id="IPR000352">
    <property type="entry name" value="Pep_chain_release_fac_I"/>
</dbReference>
<dbReference type="FunFam" id="3.30.70.1660:FF:000002">
    <property type="entry name" value="Peptide chain release factor 1"/>
    <property type="match status" value="1"/>
</dbReference>
<dbReference type="NCBIfam" id="TIGR00019">
    <property type="entry name" value="prfA"/>
    <property type="match status" value="1"/>
</dbReference>
<evidence type="ECO:0000256" key="5">
    <source>
        <dbReference type="NCBIfam" id="TIGR00019"/>
    </source>
</evidence>
<gene>
    <name evidence="7" type="ORF">UU50_C0003G0075</name>
</gene>
<feature type="domain" description="Peptide chain release factor" evidence="6">
    <location>
        <begin position="64"/>
        <end position="178"/>
    </location>
</feature>
<reference evidence="7 8" key="1">
    <citation type="journal article" date="2015" name="Nature">
        <title>rRNA introns, odd ribosomes, and small enigmatic genomes across a large radiation of phyla.</title>
        <authorList>
            <person name="Brown C.T."/>
            <person name="Hug L.A."/>
            <person name="Thomas B.C."/>
            <person name="Sharon I."/>
            <person name="Castelle C.J."/>
            <person name="Singh A."/>
            <person name="Wilkins M.J."/>
            <person name="Williams K.H."/>
            <person name="Banfield J.F."/>
        </authorList>
    </citation>
    <scope>NUCLEOTIDE SEQUENCE [LARGE SCALE GENOMIC DNA]</scope>
</reference>
<dbReference type="InterPro" id="IPR004373">
    <property type="entry name" value="RF-1"/>
</dbReference>
<dbReference type="SMART" id="SM00937">
    <property type="entry name" value="PCRF"/>
    <property type="match status" value="1"/>
</dbReference>
<dbReference type="NCBIfam" id="NF001859">
    <property type="entry name" value="PRK00591.1"/>
    <property type="match status" value="1"/>
</dbReference>
<evidence type="ECO:0000313" key="8">
    <source>
        <dbReference type="Proteomes" id="UP000033930"/>
    </source>
</evidence>
<dbReference type="Pfam" id="PF03462">
    <property type="entry name" value="PCRF"/>
    <property type="match status" value="1"/>
</dbReference>
<dbReference type="Gene3D" id="6.10.140.1950">
    <property type="match status" value="1"/>
</dbReference>
<accession>A0A0G0XS60</accession>
<proteinExistence type="inferred from homology"/>
<keyword evidence="3" id="KW-0488">Methylation</keyword>
<dbReference type="InterPro" id="IPR045853">
    <property type="entry name" value="Pep_chain_release_fac_I_sf"/>
</dbReference>